<evidence type="ECO:0000256" key="6">
    <source>
        <dbReference type="SAM" id="Phobius"/>
    </source>
</evidence>
<comment type="subcellular location">
    <subcellularLocation>
        <location evidence="1">Membrane</location>
        <topology evidence="1">Multi-pass membrane protein</topology>
    </subcellularLocation>
</comment>
<proteinExistence type="inferred from homology"/>
<evidence type="ECO:0000256" key="4">
    <source>
        <dbReference type="ARBA" id="ARBA00022989"/>
    </source>
</evidence>
<dbReference type="OrthoDB" id="14246at2759"/>
<dbReference type="Pfam" id="PF04133">
    <property type="entry name" value="Vps55"/>
    <property type="match status" value="1"/>
</dbReference>
<feature type="transmembrane region" description="Helical" evidence="6">
    <location>
        <begin position="6"/>
        <end position="27"/>
    </location>
</feature>
<evidence type="ECO:0008006" key="9">
    <source>
        <dbReference type="Google" id="ProtNLM"/>
    </source>
</evidence>
<sequence>MPSINPLTKIIGLSAVLAAGFLMIFLAGAIYGNWLPILVGFLFGISHLPIIISNNWQQYTDIDFMNDTTKTASELGRFVSAFLTTTSSVIPFVFYHCHILTKVATILTFMGGLLIYSTVVIFTSFFNVDDGDELNFEI</sequence>
<reference evidence="8" key="1">
    <citation type="submission" date="2016-05" db="EMBL/GenBank/DDBJ databases">
        <title>Comparative genomics of biotechnologically important yeasts.</title>
        <authorList>
            <consortium name="DOE Joint Genome Institute"/>
            <person name="Riley R."/>
            <person name="Haridas S."/>
            <person name="Wolfe K.H."/>
            <person name="Lopes M.R."/>
            <person name="Hittinger C.T."/>
            <person name="Goker M."/>
            <person name="Salamov A."/>
            <person name="Wisecaver J."/>
            <person name="Long T.M."/>
            <person name="Aerts A.L."/>
            <person name="Barry K."/>
            <person name="Choi C."/>
            <person name="Clum A."/>
            <person name="Coughlan A.Y."/>
            <person name="Deshpande S."/>
            <person name="Douglass A.P."/>
            <person name="Hanson S.J."/>
            <person name="Klenk H.-P."/>
            <person name="Labutti K."/>
            <person name="Lapidus A."/>
            <person name="Lindquist E."/>
            <person name="Lipzen A."/>
            <person name="Meier-Kolthoff J.P."/>
            <person name="Ohm R.A."/>
            <person name="Otillar R.P."/>
            <person name="Pangilinan J."/>
            <person name="Peng Y."/>
            <person name="Rokas A."/>
            <person name="Rosa C.A."/>
            <person name="Scheuner C."/>
            <person name="Sibirny A.A."/>
            <person name="Slot J.C."/>
            <person name="Stielow J.B."/>
            <person name="Sun H."/>
            <person name="Kurtzman C.P."/>
            <person name="Blackwell M."/>
            <person name="Grigoriev I.V."/>
            <person name="Jeffries T.W."/>
        </authorList>
    </citation>
    <scope>NUCLEOTIDE SEQUENCE [LARGE SCALE GENOMIC DNA]</scope>
    <source>
        <strain evidence="8">NRRL Y-2460</strain>
    </source>
</reference>
<evidence type="ECO:0000256" key="1">
    <source>
        <dbReference type="ARBA" id="ARBA00004141"/>
    </source>
</evidence>
<dbReference type="PANTHER" id="PTHR12050:SF0">
    <property type="entry name" value="RH04491P"/>
    <property type="match status" value="1"/>
</dbReference>
<keyword evidence="5 6" id="KW-0472">Membrane</keyword>
<dbReference type="GO" id="GO:0034424">
    <property type="term" value="C:Vps55/Vps68 complex"/>
    <property type="evidence" value="ECO:0007669"/>
    <property type="project" value="TreeGrafter"/>
</dbReference>
<evidence type="ECO:0000256" key="5">
    <source>
        <dbReference type="ARBA" id="ARBA00023136"/>
    </source>
</evidence>
<name>A0A1E4U1G7_PACTA</name>
<feature type="transmembrane region" description="Helical" evidence="6">
    <location>
        <begin position="34"/>
        <end position="55"/>
    </location>
</feature>
<keyword evidence="8" id="KW-1185">Reference proteome</keyword>
<keyword evidence="3 6" id="KW-0812">Transmembrane</keyword>
<dbReference type="InterPro" id="IPR007262">
    <property type="entry name" value="Vps55/LEPROT"/>
</dbReference>
<organism evidence="7 8">
    <name type="scientific">Pachysolen tannophilus NRRL Y-2460</name>
    <dbReference type="NCBI Taxonomy" id="669874"/>
    <lineage>
        <taxon>Eukaryota</taxon>
        <taxon>Fungi</taxon>
        <taxon>Dikarya</taxon>
        <taxon>Ascomycota</taxon>
        <taxon>Saccharomycotina</taxon>
        <taxon>Pichiomycetes</taxon>
        <taxon>Pachysolenaceae</taxon>
        <taxon>Pachysolen</taxon>
    </lineage>
</organism>
<dbReference type="EMBL" id="KV454011">
    <property type="protein sequence ID" value="ODV97854.1"/>
    <property type="molecule type" value="Genomic_DNA"/>
</dbReference>
<evidence type="ECO:0000256" key="2">
    <source>
        <dbReference type="ARBA" id="ARBA00005645"/>
    </source>
</evidence>
<gene>
    <name evidence="7" type="ORF">PACTADRAFT_14355</name>
</gene>
<keyword evidence="4 6" id="KW-1133">Transmembrane helix</keyword>
<accession>A0A1E4U1G7</accession>
<comment type="similarity">
    <text evidence="2">Belongs to the OB-RGRP/VPS55 family.</text>
</comment>
<feature type="transmembrane region" description="Helical" evidence="6">
    <location>
        <begin position="106"/>
        <end position="126"/>
    </location>
</feature>
<dbReference type="Proteomes" id="UP000094236">
    <property type="component" value="Unassembled WGS sequence"/>
</dbReference>
<evidence type="ECO:0000313" key="7">
    <source>
        <dbReference type="EMBL" id="ODV97854.1"/>
    </source>
</evidence>
<protein>
    <recommendedName>
        <fullName evidence="9">Vacuolar protein sorting-associated protein 55</fullName>
    </recommendedName>
</protein>
<dbReference type="AlphaFoldDB" id="A0A1E4U1G7"/>
<dbReference type="GO" id="GO:0032511">
    <property type="term" value="P:late endosome to vacuole transport via multivesicular body sorting pathway"/>
    <property type="evidence" value="ECO:0007669"/>
    <property type="project" value="TreeGrafter"/>
</dbReference>
<dbReference type="PANTHER" id="PTHR12050">
    <property type="entry name" value="LEPTIN RECEPTOR-RELATED"/>
    <property type="match status" value="1"/>
</dbReference>
<evidence type="ECO:0000256" key="3">
    <source>
        <dbReference type="ARBA" id="ARBA00022692"/>
    </source>
</evidence>
<feature type="transmembrane region" description="Helical" evidence="6">
    <location>
        <begin position="75"/>
        <end position="94"/>
    </location>
</feature>
<evidence type="ECO:0000313" key="8">
    <source>
        <dbReference type="Proteomes" id="UP000094236"/>
    </source>
</evidence>